<dbReference type="CDD" id="cd02440">
    <property type="entry name" value="AdoMet_MTases"/>
    <property type="match status" value="1"/>
</dbReference>
<comment type="similarity">
    <text evidence="1">Belongs to the methyltransferase superfamily. L-isoaspartyl/D-aspartyl protein methyltransferase family.</text>
</comment>
<comment type="caution">
    <text evidence="4">The sequence shown here is derived from an EMBL/GenBank/DDBJ whole genome shotgun (WGS) entry which is preliminary data.</text>
</comment>
<name>A0A4Y8RAS5_9HYPH</name>
<dbReference type="SUPFAM" id="SSF53335">
    <property type="entry name" value="S-adenosyl-L-methionine-dependent methyltransferases"/>
    <property type="match status" value="1"/>
</dbReference>
<keyword evidence="4" id="KW-0489">Methyltransferase</keyword>
<dbReference type="EMBL" id="SOZD01000008">
    <property type="protein sequence ID" value="TFF18780.1"/>
    <property type="molecule type" value="Genomic_DNA"/>
</dbReference>
<proteinExistence type="inferred from homology"/>
<keyword evidence="5" id="KW-1185">Reference proteome</keyword>
<reference evidence="4 5" key="1">
    <citation type="submission" date="2019-03" db="EMBL/GenBank/DDBJ databases">
        <title>Jiella endophytica sp. nov., a novel endophytic bacterium isolated from root of Ficus microcarpa Linn. f.</title>
        <authorList>
            <person name="Tuo L."/>
        </authorList>
    </citation>
    <scope>NUCLEOTIDE SEQUENCE [LARGE SCALE GENOMIC DNA]</scope>
    <source>
        <strain evidence="4 5">CBS5Q-3</strain>
    </source>
</reference>
<evidence type="ECO:0000256" key="3">
    <source>
        <dbReference type="ARBA" id="ARBA00030757"/>
    </source>
</evidence>
<dbReference type="Pfam" id="PF01135">
    <property type="entry name" value="PCMT"/>
    <property type="match status" value="1"/>
</dbReference>
<evidence type="ECO:0000313" key="5">
    <source>
        <dbReference type="Proteomes" id="UP000298179"/>
    </source>
</evidence>
<sequence>MEFEAARIKMVDNQIRTTDVTSHEILRAFLQVPREEFLPASRRPLAYVDDDIPLGDGRYVMEPSPLAKLLQLAAIDKDDVVLDVGCNTGYSSAIMSYLASSVVALEEDPALAAAATDNLARLDYVTCAVVENALLEGCRAEAPYDVIIFQGSVEVLPDTFFDQMKRGGRMVVVRGIGNAAEAMLYVKDEDGVVSERFAFNCSVKPLPSFRRKPEFVF</sequence>
<organism evidence="4 5">
    <name type="scientific">Jiella endophytica</name>
    <dbReference type="NCBI Taxonomy" id="2558362"/>
    <lineage>
        <taxon>Bacteria</taxon>
        <taxon>Pseudomonadati</taxon>
        <taxon>Pseudomonadota</taxon>
        <taxon>Alphaproteobacteria</taxon>
        <taxon>Hyphomicrobiales</taxon>
        <taxon>Aurantimonadaceae</taxon>
        <taxon>Jiella</taxon>
    </lineage>
</organism>
<dbReference type="AlphaFoldDB" id="A0A4Y8RAS5"/>
<evidence type="ECO:0000256" key="2">
    <source>
        <dbReference type="ARBA" id="ARBA00013346"/>
    </source>
</evidence>
<dbReference type="OrthoDB" id="9798496at2"/>
<protein>
    <recommendedName>
        <fullName evidence="2">Protein-L-isoaspartate O-methyltransferase</fullName>
    </recommendedName>
    <alternativeName>
        <fullName evidence="3">Protein L-isoaspartyl methyltransferase</fullName>
    </alternativeName>
</protein>
<dbReference type="RefSeq" id="WP_134763920.1">
    <property type="nucleotide sequence ID" value="NZ_SOZD01000008.1"/>
</dbReference>
<dbReference type="Gene3D" id="3.40.50.150">
    <property type="entry name" value="Vaccinia Virus protein VP39"/>
    <property type="match status" value="1"/>
</dbReference>
<dbReference type="PANTHER" id="PTHR11579:SF18">
    <property type="entry name" value="PROTEIN-L-ISOASPARTATE O-METHYLTRANSFERASE"/>
    <property type="match status" value="1"/>
</dbReference>
<evidence type="ECO:0000313" key="4">
    <source>
        <dbReference type="EMBL" id="TFF18780.1"/>
    </source>
</evidence>
<dbReference type="InterPro" id="IPR029063">
    <property type="entry name" value="SAM-dependent_MTases_sf"/>
</dbReference>
<keyword evidence="4" id="KW-0808">Transferase</keyword>
<dbReference type="PANTHER" id="PTHR11579">
    <property type="entry name" value="PROTEIN-L-ISOASPARTATE O-METHYLTRANSFERASE"/>
    <property type="match status" value="1"/>
</dbReference>
<dbReference type="Proteomes" id="UP000298179">
    <property type="component" value="Unassembled WGS sequence"/>
</dbReference>
<dbReference type="GO" id="GO:0005737">
    <property type="term" value="C:cytoplasm"/>
    <property type="evidence" value="ECO:0007669"/>
    <property type="project" value="TreeGrafter"/>
</dbReference>
<evidence type="ECO:0000256" key="1">
    <source>
        <dbReference type="ARBA" id="ARBA00005369"/>
    </source>
</evidence>
<dbReference type="GO" id="GO:0004719">
    <property type="term" value="F:protein-L-isoaspartate (D-aspartate) O-methyltransferase activity"/>
    <property type="evidence" value="ECO:0007669"/>
    <property type="project" value="InterPro"/>
</dbReference>
<accession>A0A4Y8RAS5</accession>
<dbReference type="GO" id="GO:0032259">
    <property type="term" value="P:methylation"/>
    <property type="evidence" value="ECO:0007669"/>
    <property type="project" value="UniProtKB-KW"/>
</dbReference>
<dbReference type="InterPro" id="IPR000682">
    <property type="entry name" value="PCMT"/>
</dbReference>
<gene>
    <name evidence="4" type="ORF">E3C22_21415</name>
</gene>